<evidence type="ECO:0000256" key="4">
    <source>
        <dbReference type="ARBA" id="ARBA00022968"/>
    </source>
</evidence>
<gene>
    <name evidence="9" type="ORF">FNV43_RR02020</name>
</gene>
<comment type="similarity">
    <text evidence="2">Belongs to the glycosyltransferase 47 family.</text>
</comment>
<reference evidence="9" key="1">
    <citation type="submission" date="2020-03" db="EMBL/GenBank/DDBJ databases">
        <title>A high-quality chromosome-level genome assembly of a woody plant with both climbing and erect habits, Rhamnella rubrinervis.</title>
        <authorList>
            <person name="Lu Z."/>
            <person name="Yang Y."/>
            <person name="Zhu X."/>
            <person name="Sun Y."/>
        </authorList>
    </citation>
    <scope>NUCLEOTIDE SEQUENCE</scope>
    <source>
        <strain evidence="9">BYM</strain>
        <tissue evidence="9">Leaf</tissue>
    </source>
</reference>
<evidence type="ECO:0000313" key="10">
    <source>
        <dbReference type="Proteomes" id="UP000796880"/>
    </source>
</evidence>
<dbReference type="GO" id="GO:0000139">
    <property type="term" value="C:Golgi membrane"/>
    <property type="evidence" value="ECO:0007669"/>
    <property type="project" value="UniProtKB-SubCell"/>
</dbReference>
<dbReference type="InterPro" id="IPR040911">
    <property type="entry name" value="Exostosin_GT47"/>
</dbReference>
<dbReference type="OrthoDB" id="1748129at2759"/>
<accession>A0A8K0HT90</accession>
<comment type="subcellular location">
    <subcellularLocation>
        <location evidence="1">Golgi apparatus membrane</location>
        <topology evidence="1">Single-pass type II membrane protein</topology>
    </subcellularLocation>
</comment>
<feature type="region of interest" description="Disordered" evidence="6">
    <location>
        <begin position="1"/>
        <end position="36"/>
    </location>
</feature>
<keyword evidence="5" id="KW-0333">Golgi apparatus</keyword>
<dbReference type="Proteomes" id="UP000796880">
    <property type="component" value="Unassembled WGS sequence"/>
</dbReference>
<organism evidence="9 10">
    <name type="scientific">Rhamnella rubrinervis</name>
    <dbReference type="NCBI Taxonomy" id="2594499"/>
    <lineage>
        <taxon>Eukaryota</taxon>
        <taxon>Viridiplantae</taxon>
        <taxon>Streptophyta</taxon>
        <taxon>Embryophyta</taxon>
        <taxon>Tracheophyta</taxon>
        <taxon>Spermatophyta</taxon>
        <taxon>Magnoliopsida</taxon>
        <taxon>eudicotyledons</taxon>
        <taxon>Gunneridae</taxon>
        <taxon>Pentapetalae</taxon>
        <taxon>rosids</taxon>
        <taxon>fabids</taxon>
        <taxon>Rosales</taxon>
        <taxon>Rhamnaceae</taxon>
        <taxon>rhamnoid group</taxon>
        <taxon>Rhamneae</taxon>
        <taxon>Rhamnella</taxon>
    </lineage>
</organism>
<keyword evidence="10" id="KW-1185">Reference proteome</keyword>
<feature type="domain" description="Exostosin GT47" evidence="8">
    <location>
        <begin position="71"/>
        <end position="197"/>
    </location>
</feature>
<feature type="compositionally biased region" description="Polar residues" evidence="6">
    <location>
        <begin position="1"/>
        <end position="30"/>
    </location>
</feature>
<dbReference type="PANTHER" id="PTHR11062:SF282">
    <property type="entry name" value="XYLOGLUCAN GALACTOSYLTRANSFERASE GT11-RELATED"/>
    <property type="match status" value="1"/>
</dbReference>
<evidence type="ECO:0000256" key="5">
    <source>
        <dbReference type="ARBA" id="ARBA00023034"/>
    </source>
</evidence>
<keyword evidence="4" id="KW-0735">Signal-anchor</keyword>
<keyword evidence="7" id="KW-0812">Transmembrane</keyword>
<dbReference type="InterPro" id="IPR004263">
    <property type="entry name" value="Exostosin"/>
</dbReference>
<evidence type="ECO:0000256" key="2">
    <source>
        <dbReference type="ARBA" id="ARBA00010271"/>
    </source>
</evidence>
<keyword evidence="7" id="KW-0472">Membrane</keyword>
<keyword evidence="3" id="KW-0808">Transferase</keyword>
<sequence length="222" mass="25588">MSSYTTQTTNITNFSANQSAPNLTRNQTTINDHHHDDQSVLSDPVYSLNINNNNITQISSTATTENHFDSCSGRYIYFQDLPSQFNEDLLKNCYILEKPRDMCPYVSHNGFGTKLEDDNSKMVLMENGWFMIDQFTLEVIFHNSMKKYMCLTNDSYMAWAIFVPYYSGLDVAPYLLYKISVRDASARKLVEFLEKRPECKTVGTRPFHDWRGGCLGFQKENG</sequence>
<name>A0A8K0HT90_9ROSA</name>
<evidence type="ECO:0000256" key="7">
    <source>
        <dbReference type="SAM" id="Phobius"/>
    </source>
</evidence>
<dbReference type="PANTHER" id="PTHR11062">
    <property type="entry name" value="EXOSTOSIN HEPARAN SULFATE GLYCOSYLTRANSFERASE -RELATED"/>
    <property type="match status" value="1"/>
</dbReference>
<evidence type="ECO:0000259" key="8">
    <source>
        <dbReference type="Pfam" id="PF03016"/>
    </source>
</evidence>
<protein>
    <recommendedName>
        <fullName evidence="8">Exostosin GT47 domain-containing protein</fullName>
    </recommendedName>
</protein>
<feature type="transmembrane region" description="Helical" evidence="7">
    <location>
        <begin position="156"/>
        <end position="177"/>
    </location>
</feature>
<dbReference type="EMBL" id="VOIH02000001">
    <property type="protein sequence ID" value="KAF3457363.1"/>
    <property type="molecule type" value="Genomic_DNA"/>
</dbReference>
<keyword evidence="3" id="KW-0328">Glycosyltransferase</keyword>
<dbReference type="AlphaFoldDB" id="A0A8K0HT90"/>
<dbReference type="Pfam" id="PF03016">
    <property type="entry name" value="Exostosin_GT47"/>
    <property type="match status" value="1"/>
</dbReference>
<evidence type="ECO:0000256" key="6">
    <source>
        <dbReference type="SAM" id="MobiDB-lite"/>
    </source>
</evidence>
<comment type="caution">
    <text evidence="9">The sequence shown here is derived from an EMBL/GenBank/DDBJ whole genome shotgun (WGS) entry which is preliminary data.</text>
</comment>
<evidence type="ECO:0000256" key="3">
    <source>
        <dbReference type="ARBA" id="ARBA00022676"/>
    </source>
</evidence>
<keyword evidence="7" id="KW-1133">Transmembrane helix</keyword>
<proteinExistence type="inferred from homology"/>
<dbReference type="GO" id="GO:0016757">
    <property type="term" value="F:glycosyltransferase activity"/>
    <property type="evidence" value="ECO:0007669"/>
    <property type="project" value="UniProtKB-KW"/>
</dbReference>
<evidence type="ECO:0000256" key="1">
    <source>
        <dbReference type="ARBA" id="ARBA00004323"/>
    </source>
</evidence>
<evidence type="ECO:0000313" key="9">
    <source>
        <dbReference type="EMBL" id="KAF3457363.1"/>
    </source>
</evidence>